<feature type="chain" id="PRO_5042161240" evidence="2">
    <location>
        <begin position="20"/>
        <end position="181"/>
    </location>
</feature>
<feature type="signal peptide" evidence="2">
    <location>
        <begin position="1"/>
        <end position="19"/>
    </location>
</feature>
<feature type="region of interest" description="Disordered" evidence="1">
    <location>
        <begin position="21"/>
        <end position="59"/>
    </location>
</feature>
<comment type="caution">
    <text evidence="3">The sequence shown here is derived from an EMBL/GenBank/DDBJ whole genome shotgun (WGS) entry which is preliminary data.</text>
</comment>
<keyword evidence="4" id="KW-1185">Reference proteome</keyword>
<sequence>MKTPTLFSVFFLCVAFAQPSSNNNNNNNPIKRNEQTDPSTESVIVTAPDPDPEEDPLASLSVNPTVVQTGVPLPSNGDTDPARTAAIVPSSILTAPAIHHATAMHPSASSSSSASSMVVVPAETAYASASSKASESGSGSGSETNTGPTASPSTGGAAGATAMYMSGQWAVLLPVVGVLLC</sequence>
<reference evidence="3" key="2">
    <citation type="submission" date="2020-02" db="EMBL/GenBank/DDBJ databases">
        <authorList>
            <person name="Gilchrist C.L.M."/>
            <person name="Chooi Y.-H."/>
        </authorList>
    </citation>
    <scope>NUCLEOTIDE SEQUENCE</scope>
    <source>
        <strain evidence="3">MST-FP2251</strain>
    </source>
</reference>
<evidence type="ECO:0000256" key="2">
    <source>
        <dbReference type="SAM" id="SignalP"/>
    </source>
</evidence>
<dbReference type="Proteomes" id="UP001194746">
    <property type="component" value="Unassembled WGS sequence"/>
</dbReference>
<proteinExistence type="predicted"/>
<dbReference type="EMBL" id="VCAU01000032">
    <property type="protein sequence ID" value="KAF9889800.1"/>
    <property type="molecule type" value="Genomic_DNA"/>
</dbReference>
<keyword evidence="2" id="KW-0732">Signal</keyword>
<gene>
    <name evidence="3" type="ORF">FE257_006890</name>
</gene>
<accession>A0AAD4CNK7</accession>
<evidence type="ECO:0000313" key="3">
    <source>
        <dbReference type="EMBL" id="KAF9889800.1"/>
    </source>
</evidence>
<name>A0AAD4CNK7_ASPNN</name>
<evidence type="ECO:0000313" key="4">
    <source>
        <dbReference type="Proteomes" id="UP001194746"/>
    </source>
</evidence>
<reference evidence="3" key="1">
    <citation type="journal article" date="2019" name="Beilstein J. Org. Chem.">
        <title>Nanangenines: drimane sesquiterpenoids as the dominant metabolite cohort of a novel Australian fungus, Aspergillus nanangensis.</title>
        <authorList>
            <person name="Lacey H.J."/>
            <person name="Gilchrist C.L.M."/>
            <person name="Crombie A."/>
            <person name="Kalaitzis J.A."/>
            <person name="Vuong D."/>
            <person name="Rutledge P.J."/>
            <person name="Turner P."/>
            <person name="Pitt J.I."/>
            <person name="Lacey E."/>
            <person name="Chooi Y.H."/>
            <person name="Piggott A.M."/>
        </authorList>
    </citation>
    <scope>NUCLEOTIDE SEQUENCE</scope>
    <source>
        <strain evidence="3">MST-FP2251</strain>
    </source>
</reference>
<evidence type="ECO:0000256" key="1">
    <source>
        <dbReference type="SAM" id="MobiDB-lite"/>
    </source>
</evidence>
<protein>
    <submittedName>
        <fullName evidence="3">Uncharacterized protein</fullName>
    </submittedName>
</protein>
<organism evidence="3 4">
    <name type="scientific">Aspergillus nanangensis</name>
    <dbReference type="NCBI Taxonomy" id="2582783"/>
    <lineage>
        <taxon>Eukaryota</taxon>
        <taxon>Fungi</taxon>
        <taxon>Dikarya</taxon>
        <taxon>Ascomycota</taxon>
        <taxon>Pezizomycotina</taxon>
        <taxon>Eurotiomycetes</taxon>
        <taxon>Eurotiomycetidae</taxon>
        <taxon>Eurotiales</taxon>
        <taxon>Aspergillaceae</taxon>
        <taxon>Aspergillus</taxon>
        <taxon>Aspergillus subgen. Circumdati</taxon>
    </lineage>
</organism>
<feature type="region of interest" description="Disordered" evidence="1">
    <location>
        <begin position="130"/>
        <end position="157"/>
    </location>
</feature>
<dbReference type="AlphaFoldDB" id="A0AAD4CNK7"/>